<dbReference type="Gene3D" id="3.40.50.10860">
    <property type="entry name" value="Leucine Dehydrogenase, chain A, domain 1"/>
    <property type="match status" value="1"/>
</dbReference>
<dbReference type="GO" id="GO:0009423">
    <property type="term" value="P:chorismate biosynthetic process"/>
    <property type="evidence" value="ECO:0007669"/>
    <property type="project" value="TreeGrafter"/>
</dbReference>
<evidence type="ECO:0000313" key="2">
    <source>
        <dbReference type="EMBL" id="CAB4669174.1"/>
    </source>
</evidence>
<gene>
    <name evidence="2" type="ORF">UFOPK2342_00329</name>
</gene>
<dbReference type="AlphaFoldDB" id="A0A6J6M8G4"/>
<dbReference type="InterPro" id="IPR046346">
    <property type="entry name" value="Aminoacid_DH-like_N_sf"/>
</dbReference>
<dbReference type="EMBL" id="CAEZXB010000003">
    <property type="protein sequence ID" value="CAB4669174.1"/>
    <property type="molecule type" value="Genomic_DNA"/>
</dbReference>
<evidence type="ECO:0000259" key="1">
    <source>
        <dbReference type="Pfam" id="PF08501"/>
    </source>
</evidence>
<sequence length="269" mass="28979">MKCAVLGSPIAHSRSPQLHLAGYAYLGLDWSYERIELGKGELAGFVAGLDETWAGLSLTMPLKEEALALASHVDPLAHRVGGANTLVRHGDQWRAYNTDVLGFAQIFKNQSRMGNVSVLGGGATARAALAALQPYDVQVSVYLRSSHRLASIEKAFGGKSDHLIIKEWSARAEALADPILISTTPEGASDDLAEIVHDRSVGIHTTLFIDALYGNWPTPLAGALSSQGSEVLGGKTLLVYQAVEQIRLMTDINFNLLEMESLLFQAVEK</sequence>
<dbReference type="GO" id="GO:0019632">
    <property type="term" value="P:shikimate metabolic process"/>
    <property type="evidence" value="ECO:0007669"/>
    <property type="project" value="TreeGrafter"/>
</dbReference>
<accession>A0A6J6M8G4</accession>
<dbReference type="SUPFAM" id="SSF53223">
    <property type="entry name" value="Aminoacid dehydrogenase-like, N-terminal domain"/>
    <property type="match status" value="1"/>
</dbReference>
<dbReference type="Pfam" id="PF08501">
    <property type="entry name" value="Shikimate_dh_N"/>
    <property type="match status" value="1"/>
</dbReference>
<protein>
    <submittedName>
        <fullName evidence="2">Unannotated protein</fullName>
    </submittedName>
</protein>
<name>A0A6J6M8G4_9ZZZZ</name>
<dbReference type="InterPro" id="IPR022893">
    <property type="entry name" value="Shikimate_DH_fam"/>
</dbReference>
<dbReference type="InterPro" id="IPR036291">
    <property type="entry name" value="NAD(P)-bd_dom_sf"/>
</dbReference>
<dbReference type="PANTHER" id="PTHR21089:SF1">
    <property type="entry name" value="BIFUNCTIONAL 3-DEHYDROQUINATE DEHYDRATASE_SHIKIMATE DEHYDROGENASE, CHLOROPLASTIC"/>
    <property type="match status" value="1"/>
</dbReference>
<dbReference type="InterPro" id="IPR013708">
    <property type="entry name" value="Shikimate_DH-bd_N"/>
</dbReference>
<dbReference type="GO" id="GO:0005829">
    <property type="term" value="C:cytosol"/>
    <property type="evidence" value="ECO:0007669"/>
    <property type="project" value="TreeGrafter"/>
</dbReference>
<organism evidence="2">
    <name type="scientific">freshwater metagenome</name>
    <dbReference type="NCBI Taxonomy" id="449393"/>
    <lineage>
        <taxon>unclassified sequences</taxon>
        <taxon>metagenomes</taxon>
        <taxon>ecological metagenomes</taxon>
    </lineage>
</organism>
<dbReference type="NCBIfam" id="NF001311">
    <property type="entry name" value="PRK00258.1-3"/>
    <property type="match status" value="1"/>
</dbReference>
<dbReference type="SUPFAM" id="SSF51735">
    <property type="entry name" value="NAD(P)-binding Rossmann-fold domains"/>
    <property type="match status" value="1"/>
</dbReference>
<dbReference type="GO" id="GO:0004764">
    <property type="term" value="F:shikimate 3-dehydrogenase (NADP+) activity"/>
    <property type="evidence" value="ECO:0007669"/>
    <property type="project" value="InterPro"/>
</dbReference>
<reference evidence="2" key="1">
    <citation type="submission" date="2020-05" db="EMBL/GenBank/DDBJ databases">
        <authorList>
            <person name="Chiriac C."/>
            <person name="Salcher M."/>
            <person name="Ghai R."/>
            <person name="Kavagutti S V."/>
        </authorList>
    </citation>
    <scope>NUCLEOTIDE SEQUENCE</scope>
</reference>
<dbReference type="Gene3D" id="3.40.50.720">
    <property type="entry name" value="NAD(P)-binding Rossmann-like Domain"/>
    <property type="match status" value="1"/>
</dbReference>
<dbReference type="PANTHER" id="PTHR21089">
    <property type="entry name" value="SHIKIMATE DEHYDROGENASE"/>
    <property type="match status" value="1"/>
</dbReference>
<proteinExistence type="predicted"/>
<dbReference type="GO" id="GO:0050661">
    <property type="term" value="F:NADP binding"/>
    <property type="evidence" value="ECO:0007669"/>
    <property type="project" value="TreeGrafter"/>
</dbReference>
<feature type="domain" description="Shikimate dehydrogenase substrate binding N-terminal" evidence="1">
    <location>
        <begin position="5"/>
        <end position="86"/>
    </location>
</feature>